<keyword evidence="2" id="KW-1185">Reference proteome</keyword>
<proteinExistence type="predicted"/>
<reference evidence="1 2" key="1">
    <citation type="journal article" date="2016" name="Sci. Rep.">
        <title>Metabolic traits of an uncultured archaeal lineage -MSBL1- from brine pools of the Red Sea.</title>
        <authorList>
            <person name="Mwirichia R."/>
            <person name="Alam I."/>
            <person name="Rashid M."/>
            <person name="Vinu M."/>
            <person name="Ba-Alawi W."/>
            <person name="Anthony Kamau A."/>
            <person name="Kamanda Ngugi D."/>
            <person name="Goker M."/>
            <person name="Klenk H.P."/>
            <person name="Bajic V."/>
            <person name="Stingl U."/>
        </authorList>
    </citation>
    <scope>NUCLEOTIDE SEQUENCE [LARGE SCALE GENOMIC DNA]</scope>
    <source>
        <strain evidence="1">SCGC-AAA259D18</strain>
    </source>
</reference>
<gene>
    <name evidence="1" type="ORF">AKJ63_00120</name>
</gene>
<organism evidence="1 2">
    <name type="scientific">candidate division MSBL1 archaeon SCGC-AAA259D18</name>
    <dbReference type="NCBI Taxonomy" id="1698262"/>
    <lineage>
        <taxon>Archaea</taxon>
        <taxon>Methanobacteriati</taxon>
        <taxon>Methanobacteriota</taxon>
        <taxon>candidate division MSBL1</taxon>
    </lineage>
</organism>
<accession>A0A133UCU7</accession>
<name>A0A133UCU7_9EURY</name>
<sequence>MNCGKLYRKDYRRPENAEEKLKERLDKTLENINSALEEEEKVIIGFLDESRPKTISNTVRVCAFEKPEKRRKNGLVSAEELRWFLES</sequence>
<comment type="caution">
    <text evidence="1">The sequence shown here is derived from an EMBL/GenBank/DDBJ whole genome shotgun (WGS) entry which is preliminary data.</text>
</comment>
<dbReference type="EMBL" id="LHXM01000002">
    <property type="protein sequence ID" value="KXA91987.1"/>
    <property type="molecule type" value="Genomic_DNA"/>
</dbReference>
<evidence type="ECO:0000313" key="1">
    <source>
        <dbReference type="EMBL" id="KXA91987.1"/>
    </source>
</evidence>
<dbReference type="AlphaFoldDB" id="A0A133UCU7"/>
<protein>
    <submittedName>
        <fullName evidence="1">Uncharacterized protein</fullName>
    </submittedName>
</protein>
<dbReference type="Proteomes" id="UP000070195">
    <property type="component" value="Unassembled WGS sequence"/>
</dbReference>
<evidence type="ECO:0000313" key="2">
    <source>
        <dbReference type="Proteomes" id="UP000070195"/>
    </source>
</evidence>
<dbReference type="PATRIC" id="fig|1698262.3.peg.24"/>